<dbReference type="SUPFAM" id="SSF51735">
    <property type="entry name" value="NAD(P)-binding Rossmann-fold domains"/>
    <property type="match status" value="1"/>
</dbReference>
<dbReference type="Pfam" id="PF00106">
    <property type="entry name" value="adh_short"/>
    <property type="match status" value="1"/>
</dbReference>
<dbReference type="PANTHER" id="PTHR43157:SF31">
    <property type="entry name" value="PHOSPHATIDYLINOSITOL-GLYCAN BIOSYNTHESIS CLASS F PROTEIN"/>
    <property type="match status" value="1"/>
</dbReference>
<dbReference type="PRINTS" id="PR00081">
    <property type="entry name" value="GDHRDH"/>
</dbReference>
<dbReference type="Proteomes" id="UP000036097">
    <property type="component" value="Unassembled WGS sequence"/>
</dbReference>
<comment type="similarity">
    <text evidence="2">Belongs to the short-chain dehydrogenases/reductases (SDR) family.</text>
</comment>
<sequence>MPKTILITGATDGIGLETAKQLVSDGHLVILHGRNPTKLADVEKALSAIGNSSQIETIVADLSQLQDVNNMIKEITQRFGTIDVLINNAGVFNIPAPRTDDGLDSRFAVNTYAPFLLTRELLPLLGEGGRVINLSSAAQASVDLKALSHFQPMADGDAYAQSKLALTMWSRLMGEALKQHGPMVVAVNPKSLLGSKMVKDAFGITGGDIKDGADILVRAALSDEFADAGGKYFDNDIGQFGDPHADALDDRKALEVVSAIEAKLDSLIN</sequence>
<dbReference type="PANTHER" id="PTHR43157">
    <property type="entry name" value="PHOSPHATIDYLINOSITOL-GLYCAN BIOSYNTHESIS CLASS F PROTEIN-RELATED"/>
    <property type="match status" value="1"/>
</dbReference>
<accession>A0A0J1JPF8</accession>
<dbReference type="GO" id="GO:0016491">
    <property type="term" value="F:oxidoreductase activity"/>
    <property type="evidence" value="ECO:0007669"/>
    <property type="project" value="UniProtKB-KW"/>
</dbReference>
<dbReference type="AlphaFoldDB" id="A0A0J1JPF8"/>
<evidence type="ECO:0000313" key="4">
    <source>
        <dbReference type="Proteomes" id="UP000036097"/>
    </source>
</evidence>
<dbReference type="Gene3D" id="3.40.50.720">
    <property type="entry name" value="NAD(P)-binding Rossmann-like Domain"/>
    <property type="match status" value="1"/>
</dbReference>
<reference evidence="3 4" key="1">
    <citation type="submission" date="2015-05" db="EMBL/GenBank/DDBJ databases">
        <title>Photobacterium galathea sp. nov.</title>
        <authorList>
            <person name="Machado H."/>
            <person name="Gram L."/>
        </authorList>
    </citation>
    <scope>NUCLEOTIDE SEQUENCE [LARGE SCALE GENOMIC DNA]</scope>
    <source>
        <strain evidence="3 4">CGMCC 1.12159</strain>
    </source>
</reference>
<protein>
    <submittedName>
        <fullName evidence="3">Oxidoreductase</fullName>
    </submittedName>
</protein>
<dbReference type="RefSeq" id="WP_047879882.1">
    <property type="nucleotide sequence ID" value="NZ_LDOT01000023.1"/>
</dbReference>
<dbReference type="EMBL" id="LDOT01000023">
    <property type="protein sequence ID" value="KLV04112.1"/>
    <property type="molecule type" value="Genomic_DNA"/>
</dbReference>
<dbReference type="InterPro" id="IPR020904">
    <property type="entry name" value="Sc_DH/Rdtase_CS"/>
</dbReference>
<dbReference type="PROSITE" id="PS00061">
    <property type="entry name" value="ADH_SHORT"/>
    <property type="match status" value="1"/>
</dbReference>
<name>A0A0J1JPF8_9GAMM</name>
<evidence type="ECO:0000313" key="3">
    <source>
        <dbReference type="EMBL" id="KLV04112.1"/>
    </source>
</evidence>
<dbReference type="InterPro" id="IPR036291">
    <property type="entry name" value="NAD(P)-bd_dom_sf"/>
</dbReference>
<evidence type="ECO:0000256" key="1">
    <source>
        <dbReference type="ARBA" id="ARBA00023002"/>
    </source>
</evidence>
<gene>
    <name evidence="3" type="ORF">ABT56_16010</name>
</gene>
<dbReference type="PATRIC" id="fig|1195763.3.peg.3410"/>
<comment type="caution">
    <text evidence="3">The sequence shown here is derived from an EMBL/GenBank/DDBJ whole genome shotgun (WGS) entry which is preliminary data.</text>
</comment>
<dbReference type="STRING" id="1195763.ABT56_16010"/>
<dbReference type="PRINTS" id="PR00080">
    <property type="entry name" value="SDRFAMILY"/>
</dbReference>
<proteinExistence type="inferred from homology"/>
<organism evidence="3 4">
    <name type="scientific">Photobacterium aquae</name>
    <dbReference type="NCBI Taxonomy" id="1195763"/>
    <lineage>
        <taxon>Bacteria</taxon>
        <taxon>Pseudomonadati</taxon>
        <taxon>Pseudomonadota</taxon>
        <taxon>Gammaproteobacteria</taxon>
        <taxon>Vibrionales</taxon>
        <taxon>Vibrionaceae</taxon>
        <taxon>Photobacterium</taxon>
    </lineage>
</organism>
<keyword evidence="4" id="KW-1185">Reference proteome</keyword>
<keyword evidence="1" id="KW-0560">Oxidoreductase</keyword>
<dbReference type="OrthoDB" id="109589at2"/>
<evidence type="ECO:0000256" key="2">
    <source>
        <dbReference type="RuleBase" id="RU000363"/>
    </source>
</evidence>
<dbReference type="InterPro" id="IPR002347">
    <property type="entry name" value="SDR_fam"/>
</dbReference>